<protein>
    <submittedName>
        <fullName evidence="7">2-oxoglutarate (2OG) and Fe(II)-dependent oxygenase superfamily protein</fullName>
    </submittedName>
</protein>
<evidence type="ECO:0000313" key="8">
    <source>
        <dbReference type="Proteomes" id="UP001140206"/>
    </source>
</evidence>
<dbReference type="Pfam" id="PF14226">
    <property type="entry name" value="DIOX_N"/>
    <property type="match status" value="1"/>
</dbReference>
<accession>A0AAV8CUF0</accession>
<proteinExistence type="inferred from homology"/>
<dbReference type="GO" id="GO:0046872">
    <property type="term" value="F:metal ion binding"/>
    <property type="evidence" value="ECO:0007669"/>
    <property type="project" value="UniProtKB-KW"/>
</dbReference>
<dbReference type="InterPro" id="IPR050295">
    <property type="entry name" value="Plant_2OG-oxidoreductases"/>
</dbReference>
<dbReference type="InterPro" id="IPR026992">
    <property type="entry name" value="DIOX_N"/>
</dbReference>
<dbReference type="AlphaFoldDB" id="A0AAV8CUF0"/>
<dbReference type="PANTHER" id="PTHR47991">
    <property type="entry name" value="OXOGLUTARATE/IRON-DEPENDENT DIOXYGENASE"/>
    <property type="match status" value="1"/>
</dbReference>
<evidence type="ECO:0000256" key="1">
    <source>
        <dbReference type="ARBA" id="ARBA00008056"/>
    </source>
</evidence>
<feature type="domain" description="Fe2OG dioxygenase" evidence="6">
    <location>
        <begin position="210"/>
        <end position="310"/>
    </location>
</feature>
<dbReference type="FunFam" id="2.60.120.330:FF:000001">
    <property type="entry name" value="Protein SRG1"/>
    <property type="match status" value="1"/>
</dbReference>
<evidence type="ECO:0000256" key="2">
    <source>
        <dbReference type="ARBA" id="ARBA00022723"/>
    </source>
</evidence>
<evidence type="ECO:0000313" key="7">
    <source>
        <dbReference type="EMBL" id="KAJ4759404.1"/>
    </source>
</evidence>
<dbReference type="PROSITE" id="PS51471">
    <property type="entry name" value="FE2OG_OXY"/>
    <property type="match status" value="1"/>
</dbReference>
<evidence type="ECO:0000256" key="4">
    <source>
        <dbReference type="ARBA" id="ARBA00023004"/>
    </source>
</evidence>
<keyword evidence="2 5" id="KW-0479">Metal-binding</keyword>
<gene>
    <name evidence="7" type="ORF">LUZ62_069779</name>
</gene>
<organism evidence="7 8">
    <name type="scientific">Rhynchospora pubera</name>
    <dbReference type="NCBI Taxonomy" id="906938"/>
    <lineage>
        <taxon>Eukaryota</taxon>
        <taxon>Viridiplantae</taxon>
        <taxon>Streptophyta</taxon>
        <taxon>Embryophyta</taxon>
        <taxon>Tracheophyta</taxon>
        <taxon>Spermatophyta</taxon>
        <taxon>Magnoliopsida</taxon>
        <taxon>Liliopsida</taxon>
        <taxon>Poales</taxon>
        <taxon>Cyperaceae</taxon>
        <taxon>Cyperoideae</taxon>
        <taxon>Rhynchosporeae</taxon>
        <taxon>Rhynchospora</taxon>
    </lineage>
</organism>
<evidence type="ECO:0000259" key="6">
    <source>
        <dbReference type="PROSITE" id="PS51471"/>
    </source>
</evidence>
<keyword evidence="3 5" id="KW-0560">Oxidoreductase</keyword>
<dbReference type="InterPro" id="IPR005123">
    <property type="entry name" value="Oxoglu/Fe-dep_dioxygenase_dom"/>
</dbReference>
<dbReference type="EMBL" id="JAMFTS010000004">
    <property type="protein sequence ID" value="KAJ4759404.1"/>
    <property type="molecule type" value="Genomic_DNA"/>
</dbReference>
<comment type="caution">
    <text evidence="7">The sequence shown here is derived from an EMBL/GenBank/DDBJ whole genome shotgun (WGS) entry which is preliminary data.</text>
</comment>
<dbReference type="Gene3D" id="2.60.120.330">
    <property type="entry name" value="B-lactam Antibiotic, Isopenicillin N Synthase, Chain"/>
    <property type="match status" value="1"/>
</dbReference>
<sequence>MATQEMHSQCVGYSLPVPNVQALATSINKSSLVPERYVRPEAKVEPVASTDDIELPIIDMAKLIDQEFSNEEASKLHLACQEWGFFQLVNHGVPEDLMEGLKVDITEFFSKPLEEKMAYKQDNDGTIQGYGQVFVLSEEQKLDWCDMLYIMTRPVALRNMKYWPTSPPTFRDNIDRFSLELTKLASCLWNYIAKNVGVAPEVFAQLFKDHPQVIRFNYYPPCLEPDKVVGHSPHSDATGISFVLHVNDVQGLQIRKDGEWINIKALPNAFVVNLGDITEILSNGIYKSVEHRVMTNTENARISLASFQSPDNSIMLRPLPEVIGDGKPNYGSISYQEFMKAFFDKQLDGKSVVDTLKL</sequence>
<name>A0AAV8CUF0_9POAL</name>
<dbReference type="Pfam" id="PF03171">
    <property type="entry name" value="2OG-FeII_Oxy"/>
    <property type="match status" value="1"/>
</dbReference>
<keyword evidence="8" id="KW-1185">Reference proteome</keyword>
<dbReference type="SUPFAM" id="SSF51197">
    <property type="entry name" value="Clavaminate synthase-like"/>
    <property type="match status" value="1"/>
</dbReference>
<dbReference type="GO" id="GO:0016491">
    <property type="term" value="F:oxidoreductase activity"/>
    <property type="evidence" value="ECO:0007669"/>
    <property type="project" value="UniProtKB-KW"/>
</dbReference>
<keyword evidence="4 5" id="KW-0408">Iron</keyword>
<evidence type="ECO:0000256" key="3">
    <source>
        <dbReference type="ARBA" id="ARBA00023002"/>
    </source>
</evidence>
<dbReference type="Proteomes" id="UP001140206">
    <property type="component" value="Chromosome 4"/>
</dbReference>
<reference evidence="7" key="1">
    <citation type="submission" date="2022-08" db="EMBL/GenBank/DDBJ databases">
        <authorList>
            <person name="Marques A."/>
        </authorList>
    </citation>
    <scope>NUCLEOTIDE SEQUENCE</scope>
    <source>
        <strain evidence="7">RhyPub2mFocal</strain>
        <tissue evidence="7">Leaves</tissue>
    </source>
</reference>
<evidence type="ECO:0000256" key="5">
    <source>
        <dbReference type="RuleBase" id="RU003682"/>
    </source>
</evidence>
<dbReference type="InterPro" id="IPR027443">
    <property type="entry name" value="IPNS-like_sf"/>
</dbReference>
<comment type="similarity">
    <text evidence="1 5">Belongs to the iron/ascorbate-dependent oxidoreductase family.</text>
</comment>
<dbReference type="InterPro" id="IPR044861">
    <property type="entry name" value="IPNS-like_FE2OG_OXY"/>
</dbReference>